<dbReference type="CDD" id="cd02619">
    <property type="entry name" value="Peptidase_C1"/>
    <property type="match status" value="1"/>
</dbReference>
<keyword evidence="3" id="KW-1185">Reference proteome</keyword>
<dbReference type="Gene3D" id="3.90.70.10">
    <property type="entry name" value="Cysteine proteinases"/>
    <property type="match status" value="1"/>
</dbReference>
<evidence type="ECO:0008006" key="4">
    <source>
        <dbReference type="Google" id="ProtNLM"/>
    </source>
</evidence>
<dbReference type="PANTHER" id="PTHR35899:SF1">
    <property type="entry name" value="PEPTIDASE C1A PAPAIN C-TERMINAL DOMAIN-CONTAINING PROTEIN"/>
    <property type="match status" value="1"/>
</dbReference>
<dbReference type="AlphaFoldDB" id="A0AAV2YJ90"/>
<dbReference type="InterPro" id="IPR038765">
    <property type="entry name" value="Papain-like_cys_pep_sf"/>
</dbReference>
<name>A0AAV2YJ90_9STRA</name>
<organism evidence="2 3">
    <name type="scientific">Lagenidium giganteum</name>
    <dbReference type="NCBI Taxonomy" id="4803"/>
    <lineage>
        <taxon>Eukaryota</taxon>
        <taxon>Sar</taxon>
        <taxon>Stramenopiles</taxon>
        <taxon>Oomycota</taxon>
        <taxon>Peronosporomycetes</taxon>
        <taxon>Pythiales</taxon>
        <taxon>Pythiaceae</taxon>
    </lineage>
</organism>
<sequence>MEMHRDSLGYGSVEGGREHDAFISGRTRKSTSSGLLGNASLSKVVLGVAVGVVTLGFGVTMHTTMKMQEATIMRMQQQMDAMHAAVIGQDVVSNSRSSHRYSKPEHIPYKFAVEHMTPLKTQDFRGTCWDFATVGVLEQTYRAQGIAEGWLKEDEYLAISEQAYGAEVLRLCSGPPGSPQQVACLIPGNSIWQNSTEGGESSELYYLVNGLKNSIFPDSICPYYPNEGNDTVCDGLTDDARAKNPLRFTLHKMDSYYDEFGVKKALIRDRQAMAFTTSMPYITHYYPCLGEFTDDPRCDPANPSCTLCPPELSMSKCCIPLPGGENYNMNGEFIAHRGMTLEGGHVMVLAGYNDLYRTKDGFTGGYILKNSWYDGVNPPLGPKHARGSHSLRYWMQEIGDWEERTMCPNSYSPHNWYQCGNSGEVVHRNGEPGARVPVPFKRSNAFREGIESCLSAETQLYAETNIQPLHLHCTDPSYCVQSEDYVYFVRNTTEWGDRMTMMCLFEYNKNTTESSEICLPPMLLESIAYIFAPDEAEVKENDGDVCGYYFYPYEVQRQYVTKFEGFYVNNYHIRWHPQSYAANQDRYPDLDYTEVIKSTKKQNQYEFDGPFPFARVVGGIDDSSSDEL</sequence>
<dbReference type="Proteomes" id="UP001146120">
    <property type="component" value="Unassembled WGS sequence"/>
</dbReference>
<reference evidence="2" key="1">
    <citation type="submission" date="2022-11" db="EMBL/GenBank/DDBJ databases">
        <authorList>
            <person name="Morgan W.R."/>
            <person name="Tartar A."/>
        </authorList>
    </citation>
    <scope>NUCLEOTIDE SEQUENCE</scope>
    <source>
        <strain evidence="2">ARSEF 373</strain>
    </source>
</reference>
<evidence type="ECO:0000256" key="1">
    <source>
        <dbReference type="SAM" id="Phobius"/>
    </source>
</evidence>
<comment type="caution">
    <text evidence="2">The sequence shown here is derived from an EMBL/GenBank/DDBJ whole genome shotgun (WGS) entry which is preliminary data.</text>
</comment>
<keyword evidence="1" id="KW-0812">Transmembrane</keyword>
<dbReference type="SUPFAM" id="SSF54001">
    <property type="entry name" value="Cysteine proteinases"/>
    <property type="match status" value="1"/>
</dbReference>
<proteinExistence type="predicted"/>
<reference evidence="2" key="2">
    <citation type="journal article" date="2023" name="Microbiol Resour">
        <title>Decontamination and Annotation of the Draft Genome Sequence of the Oomycete Lagenidium giganteum ARSEF 373.</title>
        <authorList>
            <person name="Morgan W.R."/>
            <person name="Tartar A."/>
        </authorList>
    </citation>
    <scope>NUCLEOTIDE SEQUENCE</scope>
    <source>
        <strain evidence="2">ARSEF 373</strain>
    </source>
</reference>
<feature type="transmembrane region" description="Helical" evidence="1">
    <location>
        <begin position="44"/>
        <end position="65"/>
    </location>
</feature>
<keyword evidence="1" id="KW-0472">Membrane</keyword>
<accession>A0AAV2YJ90</accession>
<evidence type="ECO:0000313" key="3">
    <source>
        <dbReference type="Proteomes" id="UP001146120"/>
    </source>
</evidence>
<gene>
    <name evidence="2" type="ORF">N0F65_006861</name>
</gene>
<protein>
    <recommendedName>
        <fullName evidence="4">Peptidase C1A papain C-terminal domain-containing protein</fullName>
    </recommendedName>
</protein>
<dbReference type="EMBL" id="DAKRPA010000344">
    <property type="protein sequence ID" value="DAZ93109.1"/>
    <property type="molecule type" value="Genomic_DNA"/>
</dbReference>
<dbReference type="PANTHER" id="PTHR35899">
    <property type="entry name" value="PAPAIN FAMILY CYSTEINE PROTEASE DOMAIN CONTAINING PROTEIN"/>
    <property type="match status" value="1"/>
</dbReference>
<evidence type="ECO:0000313" key="2">
    <source>
        <dbReference type="EMBL" id="DAZ93109.1"/>
    </source>
</evidence>
<keyword evidence="1" id="KW-1133">Transmembrane helix</keyword>